<evidence type="ECO:0000313" key="1">
    <source>
        <dbReference type="EMBL" id="KAJ4352497.1"/>
    </source>
</evidence>
<accession>A0A9W9CAU9</accession>
<dbReference type="EMBL" id="JAPEUX010000005">
    <property type="protein sequence ID" value="KAJ4352497.1"/>
    <property type="molecule type" value="Genomic_DNA"/>
</dbReference>
<keyword evidence="2" id="KW-1185">Reference proteome</keyword>
<dbReference type="RefSeq" id="XP_056070853.1">
    <property type="nucleotide sequence ID" value="XM_056216606.1"/>
</dbReference>
<protein>
    <recommendedName>
        <fullName evidence="3">Protein kinase domain-containing protein</fullName>
    </recommendedName>
</protein>
<dbReference type="OrthoDB" id="20729at2759"/>
<sequence length="315" mass="36710">MLKREDSTSTYTRFFDKVICILHEDGESIIALAEQSDPREFYRDRPGWATIKLRKAYEHLDGARHPRIVSILLEKLCPGPLQDLELPQHVNRTMLSLYYRWALQTLSALLFLHSHNIYTCNFSSHGTWLRSDFSVAVTGFICAVIDGVKDEENYGESGGWIGDEEPYCGNMEGSVDDCRGSVKEDLYYWAVWVFWLMVRDRPHSDLFEELEDERLGPVLNKVWEDGYDRTEEVVRDIKMYAERAGINVVGDDEVDIGRPWGEEFDIMAKEEVIFELKPKNLPDRFRRLNQIMPREWPTVEESAMLFNKGQIKGKR</sequence>
<comment type="caution">
    <text evidence="1">The sequence shown here is derived from an EMBL/GenBank/DDBJ whole genome shotgun (WGS) entry which is preliminary data.</text>
</comment>
<dbReference type="GeneID" id="80911375"/>
<reference evidence="1" key="1">
    <citation type="submission" date="2022-10" db="EMBL/GenBank/DDBJ databases">
        <title>Tapping the CABI collections for fungal endophytes: first genome assemblies for Collariella, Neodidymelliopsis, Ascochyta clinopodiicola, Didymella pomorum, Didymosphaeria variabile, Neocosmospora piperis and Neocucurbitaria cava.</title>
        <authorList>
            <person name="Hill R."/>
        </authorList>
    </citation>
    <scope>NUCLEOTIDE SEQUENCE</scope>
    <source>
        <strain evidence="1">IMI 356815</strain>
    </source>
</reference>
<dbReference type="Proteomes" id="UP001140513">
    <property type="component" value="Unassembled WGS sequence"/>
</dbReference>
<evidence type="ECO:0008006" key="3">
    <source>
        <dbReference type="Google" id="ProtNLM"/>
    </source>
</evidence>
<gene>
    <name evidence="1" type="ORF">N0V89_007845</name>
</gene>
<proteinExistence type="predicted"/>
<evidence type="ECO:0000313" key="2">
    <source>
        <dbReference type="Proteomes" id="UP001140513"/>
    </source>
</evidence>
<dbReference type="AlphaFoldDB" id="A0A9W9CAU9"/>
<organism evidence="1 2">
    <name type="scientific">Didymosphaeria variabile</name>
    <dbReference type="NCBI Taxonomy" id="1932322"/>
    <lineage>
        <taxon>Eukaryota</taxon>
        <taxon>Fungi</taxon>
        <taxon>Dikarya</taxon>
        <taxon>Ascomycota</taxon>
        <taxon>Pezizomycotina</taxon>
        <taxon>Dothideomycetes</taxon>
        <taxon>Pleosporomycetidae</taxon>
        <taxon>Pleosporales</taxon>
        <taxon>Massarineae</taxon>
        <taxon>Didymosphaeriaceae</taxon>
        <taxon>Didymosphaeria</taxon>
    </lineage>
</organism>
<dbReference type="SUPFAM" id="SSF56112">
    <property type="entry name" value="Protein kinase-like (PK-like)"/>
    <property type="match status" value="1"/>
</dbReference>
<dbReference type="InterPro" id="IPR011009">
    <property type="entry name" value="Kinase-like_dom_sf"/>
</dbReference>
<name>A0A9W9CAU9_9PLEO</name>